<dbReference type="GO" id="GO:0003723">
    <property type="term" value="F:RNA binding"/>
    <property type="evidence" value="ECO:0007669"/>
    <property type="project" value="InterPro"/>
</dbReference>
<dbReference type="OrthoDB" id="428658at2759"/>
<dbReference type="PANTHER" id="PTHR21600">
    <property type="entry name" value="MITOCHONDRIAL RNA PSEUDOURIDINE SYNTHASE"/>
    <property type="match status" value="1"/>
</dbReference>
<dbReference type="GO" id="GO:0005739">
    <property type="term" value="C:mitochondrion"/>
    <property type="evidence" value="ECO:0007669"/>
    <property type="project" value="UniProtKB-SubCell"/>
</dbReference>
<proteinExistence type="inferred from homology"/>
<dbReference type="Proteomes" id="UP000191144">
    <property type="component" value="Chromosome E"/>
</dbReference>
<dbReference type="GO" id="GO:0160143">
    <property type="term" value="F:21S rRNA pseudouridine(2819) synthase activity"/>
    <property type="evidence" value="ECO:0007669"/>
    <property type="project" value="UniProtKB-EC"/>
</dbReference>
<reference evidence="14" key="1">
    <citation type="submission" date="2016-03" db="EMBL/GenBank/DDBJ databases">
        <authorList>
            <person name="Devillers Hugo."/>
        </authorList>
    </citation>
    <scope>NUCLEOTIDE SEQUENCE [LARGE SCALE GENOMIC DNA]</scope>
</reference>
<dbReference type="Gene3D" id="3.30.2350.10">
    <property type="entry name" value="Pseudouridine synthase"/>
    <property type="match status" value="2"/>
</dbReference>
<name>A0A1G4JGZ4_9SACH</name>
<keyword evidence="4" id="KW-0413">Isomerase</keyword>
<dbReference type="InterPro" id="IPR020103">
    <property type="entry name" value="PsdUridine_synth_cat_dom_sf"/>
</dbReference>
<dbReference type="InterPro" id="IPR006224">
    <property type="entry name" value="PsdUridine_synth_RluA-like_CS"/>
</dbReference>
<evidence type="ECO:0000256" key="9">
    <source>
        <dbReference type="ARBA" id="ARBA00041561"/>
    </source>
</evidence>
<comment type="similarity">
    <text evidence="2">Belongs to the pseudouridine synthase RluA family.</text>
</comment>
<evidence type="ECO:0000256" key="6">
    <source>
        <dbReference type="ARBA" id="ARBA00037513"/>
    </source>
</evidence>
<protein>
    <recommendedName>
        <fullName evidence="8">21S rRNA pseudouridine(2819) synthase</fullName>
        <ecNumber evidence="7">5.4.99.43</ecNumber>
    </recommendedName>
    <alternativeName>
        <fullName evidence="10">Pseudouridine synthase 5</fullName>
    </alternativeName>
    <alternativeName>
        <fullName evidence="9">Pseudouridylate synthase PUS5</fullName>
    </alternativeName>
    <alternativeName>
        <fullName evidence="11">Uracil hydrolyase PUS5</fullName>
    </alternativeName>
</protein>
<keyword evidence="3" id="KW-0496">Mitochondrion</keyword>
<comment type="catalytic activity">
    <reaction evidence="5">
        <text>uridine(2819) in 21S rRNA = pseudouridine(2819) in 21S rRNA</text>
        <dbReference type="Rhea" id="RHEA:42556"/>
        <dbReference type="Rhea" id="RHEA-COMP:10113"/>
        <dbReference type="Rhea" id="RHEA-COMP:10114"/>
        <dbReference type="ChEBI" id="CHEBI:65314"/>
        <dbReference type="ChEBI" id="CHEBI:65315"/>
        <dbReference type="EC" id="5.4.99.43"/>
    </reaction>
</comment>
<evidence type="ECO:0000256" key="11">
    <source>
        <dbReference type="ARBA" id="ARBA00042700"/>
    </source>
</evidence>
<evidence type="ECO:0000256" key="10">
    <source>
        <dbReference type="ARBA" id="ARBA00041978"/>
    </source>
</evidence>
<dbReference type="PROSITE" id="PS01129">
    <property type="entry name" value="PSI_RLU"/>
    <property type="match status" value="1"/>
</dbReference>
<dbReference type="SUPFAM" id="SSF55120">
    <property type="entry name" value="Pseudouridine synthase"/>
    <property type="match status" value="1"/>
</dbReference>
<evidence type="ECO:0000256" key="7">
    <source>
        <dbReference type="ARBA" id="ARBA00038947"/>
    </source>
</evidence>
<accession>A0A1G4JGZ4</accession>
<dbReference type="Pfam" id="PF00849">
    <property type="entry name" value="PseudoU_synth_2"/>
    <property type="match status" value="1"/>
</dbReference>
<dbReference type="InterPro" id="IPR006145">
    <property type="entry name" value="PsdUridine_synth_RsuA/RluA"/>
</dbReference>
<organism evidence="13 14">
    <name type="scientific">Lachancea meyersii CBS 8951</name>
    <dbReference type="NCBI Taxonomy" id="1266667"/>
    <lineage>
        <taxon>Eukaryota</taxon>
        <taxon>Fungi</taxon>
        <taxon>Dikarya</taxon>
        <taxon>Ascomycota</taxon>
        <taxon>Saccharomycotina</taxon>
        <taxon>Saccharomycetes</taxon>
        <taxon>Saccharomycetales</taxon>
        <taxon>Saccharomycetaceae</taxon>
        <taxon>Lachancea</taxon>
    </lineage>
</organism>
<dbReference type="GO" id="GO:0000455">
    <property type="term" value="P:enzyme-directed rRNA pseudouridine synthesis"/>
    <property type="evidence" value="ECO:0007669"/>
    <property type="project" value="TreeGrafter"/>
</dbReference>
<evidence type="ECO:0000259" key="12">
    <source>
        <dbReference type="Pfam" id="PF00849"/>
    </source>
</evidence>
<dbReference type="InterPro" id="IPR050188">
    <property type="entry name" value="RluA_PseudoU_synthase"/>
</dbReference>
<evidence type="ECO:0000313" key="13">
    <source>
        <dbReference type="EMBL" id="SCU89524.1"/>
    </source>
</evidence>
<evidence type="ECO:0000256" key="8">
    <source>
        <dbReference type="ARBA" id="ARBA00040626"/>
    </source>
</evidence>
<evidence type="ECO:0000313" key="14">
    <source>
        <dbReference type="Proteomes" id="UP000191144"/>
    </source>
</evidence>
<comment type="subcellular location">
    <subcellularLocation>
        <location evidence="1">Mitochondrion</location>
    </subcellularLocation>
</comment>
<feature type="domain" description="Pseudouridine synthase RsuA/RluA-like" evidence="12">
    <location>
        <begin position="16"/>
        <end position="160"/>
    </location>
</feature>
<dbReference type="AlphaFoldDB" id="A0A1G4JGZ4"/>
<evidence type="ECO:0000256" key="3">
    <source>
        <dbReference type="ARBA" id="ARBA00023128"/>
    </source>
</evidence>
<evidence type="ECO:0000256" key="4">
    <source>
        <dbReference type="ARBA" id="ARBA00023235"/>
    </source>
</evidence>
<dbReference type="EMBL" id="LT598481">
    <property type="protein sequence ID" value="SCU89524.1"/>
    <property type="molecule type" value="Genomic_DNA"/>
</dbReference>
<keyword evidence="14" id="KW-1185">Reference proteome</keyword>
<evidence type="ECO:0000256" key="1">
    <source>
        <dbReference type="ARBA" id="ARBA00004173"/>
    </source>
</evidence>
<comment type="function">
    <text evidence="6">Pseudouridylate synthase responsible for the pseudouridine-2819 formation in mitochondrial 21S rRNA. May modulate the efficiency or the fidelity of the mitochondrial translation machinery.</text>
</comment>
<sequence>MAQRPLLRFLEVCKTYVVVNKPAGVFSQLPDIVKWRQNHGDEHLPLLMDLVRSCAQESGLESSEWRTVHRLDTNVTGGLLIAKDKNSAAHFSKNLKKGGNSGYKLVRKYVALIDGATRNLPTKGVLEHNGMKSWFRKIDSGALVLQLCTGKKHQIRLQLARGLGVPIMNDIKYRGKQVRSAGHQIGLHSALIQTQVGLQKRKHLIPVDSGRTSLWANYVDETGNFKPAVQQILLEDWEVS</sequence>
<gene>
    <name evidence="13" type="ORF">LAME_0E04038G</name>
</gene>
<dbReference type="EC" id="5.4.99.43" evidence="7"/>
<dbReference type="CDD" id="cd02869">
    <property type="entry name" value="PseudoU_synth_RluA_like"/>
    <property type="match status" value="1"/>
</dbReference>
<dbReference type="PANTHER" id="PTHR21600:SF81">
    <property type="entry name" value="21S RRNA PSEUDOURIDINE(2819) SYNTHASE"/>
    <property type="match status" value="1"/>
</dbReference>
<evidence type="ECO:0000256" key="5">
    <source>
        <dbReference type="ARBA" id="ARBA00036927"/>
    </source>
</evidence>
<evidence type="ECO:0000256" key="2">
    <source>
        <dbReference type="ARBA" id="ARBA00010876"/>
    </source>
</evidence>